<dbReference type="Pfam" id="PF00059">
    <property type="entry name" value="Lectin_C"/>
    <property type="match status" value="1"/>
</dbReference>
<organism evidence="3 4">
    <name type="scientific">Scophthalmus maximus</name>
    <name type="common">Turbot</name>
    <name type="synonym">Psetta maxima</name>
    <dbReference type="NCBI Taxonomy" id="52904"/>
    <lineage>
        <taxon>Eukaryota</taxon>
        <taxon>Metazoa</taxon>
        <taxon>Chordata</taxon>
        <taxon>Craniata</taxon>
        <taxon>Vertebrata</taxon>
        <taxon>Euteleostomi</taxon>
        <taxon>Actinopterygii</taxon>
        <taxon>Neopterygii</taxon>
        <taxon>Teleostei</taxon>
        <taxon>Neoteleostei</taxon>
        <taxon>Acanthomorphata</taxon>
        <taxon>Carangaria</taxon>
        <taxon>Pleuronectiformes</taxon>
        <taxon>Pleuronectoidei</taxon>
        <taxon>Scophthalmidae</taxon>
        <taxon>Scophthalmus</taxon>
    </lineage>
</organism>
<dbReference type="AlphaFoldDB" id="A0A2U9BAZ4"/>
<feature type="chain" id="PRO_5016134025" evidence="1">
    <location>
        <begin position="22"/>
        <end position="162"/>
    </location>
</feature>
<evidence type="ECO:0000259" key="2">
    <source>
        <dbReference type="PROSITE" id="PS50041"/>
    </source>
</evidence>
<gene>
    <name evidence="3" type="ORF">SMAX5B_000935</name>
</gene>
<accession>A0A2U9BAZ4</accession>
<dbReference type="Proteomes" id="UP000246464">
    <property type="component" value="Chromosome 5"/>
</dbReference>
<dbReference type="InterPro" id="IPR050111">
    <property type="entry name" value="C-type_lectin/snaclec_domain"/>
</dbReference>
<evidence type="ECO:0000256" key="1">
    <source>
        <dbReference type="SAM" id="SignalP"/>
    </source>
</evidence>
<dbReference type="GO" id="GO:0030246">
    <property type="term" value="F:carbohydrate binding"/>
    <property type="evidence" value="ECO:0007669"/>
    <property type="project" value="UniProtKB-KW"/>
</dbReference>
<dbReference type="InterPro" id="IPR016187">
    <property type="entry name" value="CTDL_fold"/>
</dbReference>
<evidence type="ECO:0000313" key="3">
    <source>
        <dbReference type="EMBL" id="AWP01117.1"/>
    </source>
</evidence>
<keyword evidence="4" id="KW-1185">Reference proteome</keyword>
<dbReference type="Gene3D" id="3.10.100.10">
    <property type="entry name" value="Mannose-Binding Protein A, subunit A"/>
    <property type="match status" value="1"/>
</dbReference>
<protein>
    <submittedName>
        <fullName evidence="3">Putative C-type lectin galactose-binding</fullName>
    </submittedName>
</protein>
<dbReference type="EMBL" id="CP026247">
    <property type="protein sequence ID" value="AWP01117.1"/>
    <property type="molecule type" value="Genomic_DNA"/>
</dbReference>
<feature type="domain" description="C-type lectin" evidence="2">
    <location>
        <begin position="46"/>
        <end position="159"/>
    </location>
</feature>
<keyword evidence="3" id="KW-0430">Lectin</keyword>
<feature type="signal peptide" evidence="1">
    <location>
        <begin position="1"/>
        <end position="21"/>
    </location>
</feature>
<dbReference type="PANTHER" id="PTHR22803">
    <property type="entry name" value="MANNOSE, PHOSPHOLIPASE, LECTIN RECEPTOR RELATED"/>
    <property type="match status" value="1"/>
</dbReference>
<dbReference type="SMART" id="SM00034">
    <property type="entry name" value="CLECT"/>
    <property type="match status" value="1"/>
</dbReference>
<dbReference type="SUPFAM" id="SSF56436">
    <property type="entry name" value="C-type lectin-like"/>
    <property type="match status" value="1"/>
</dbReference>
<reference evidence="3 4" key="1">
    <citation type="submission" date="2017-12" db="EMBL/GenBank/DDBJ databases">
        <title>Integrating genomic resources of turbot (Scophthalmus maximus) in depth evaluation of genetic and physical mapping variation across individuals.</title>
        <authorList>
            <person name="Martinez P."/>
        </authorList>
    </citation>
    <scope>NUCLEOTIDE SEQUENCE [LARGE SCALE GENOMIC DNA]</scope>
</reference>
<dbReference type="PROSITE" id="PS50041">
    <property type="entry name" value="C_TYPE_LECTIN_2"/>
    <property type="match status" value="1"/>
</dbReference>
<dbReference type="InterPro" id="IPR001304">
    <property type="entry name" value="C-type_lectin-like"/>
</dbReference>
<proteinExistence type="predicted"/>
<dbReference type="InterPro" id="IPR016186">
    <property type="entry name" value="C-type_lectin-like/link_sf"/>
</dbReference>
<name>A0A2U9BAZ4_SCOMX</name>
<sequence>MLPVVTAVLLVVLMFMKNSAAGENEEQECQEHFSLVPCGSGWYRLDSSRCVLNAPTAETYDDAEMICQNQGANLVSFRGRDDLIQVLCQWFIEKNERVPHWLGARKQEGEFQWADGSGRVSDGGRRNFLNEQAEDCAEITIYGLWKGISCSATRNFVCQKTG</sequence>
<keyword evidence="1" id="KW-0732">Signal</keyword>
<evidence type="ECO:0000313" key="4">
    <source>
        <dbReference type="Proteomes" id="UP000246464"/>
    </source>
</evidence>
<dbReference type="CDD" id="cd00037">
    <property type="entry name" value="CLECT"/>
    <property type="match status" value="1"/>
</dbReference>